<evidence type="ECO:0000313" key="3">
    <source>
        <dbReference type="Proteomes" id="UP001295423"/>
    </source>
</evidence>
<gene>
    <name evidence="2" type="ORF">CYCCA115_LOCUS3963</name>
</gene>
<feature type="region of interest" description="Disordered" evidence="1">
    <location>
        <begin position="113"/>
        <end position="132"/>
    </location>
</feature>
<proteinExistence type="predicted"/>
<dbReference type="AlphaFoldDB" id="A0AAD2FIS5"/>
<feature type="compositionally biased region" description="Acidic residues" evidence="1">
    <location>
        <begin position="123"/>
        <end position="132"/>
    </location>
</feature>
<name>A0AAD2FIS5_9STRA</name>
<dbReference type="Proteomes" id="UP001295423">
    <property type="component" value="Unassembled WGS sequence"/>
</dbReference>
<evidence type="ECO:0000256" key="1">
    <source>
        <dbReference type="SAM" id="MobiDB-lite"/>
    </source>
</evidence>
<evidence type="ECO:0000313" key="2">
    <source>
        <dbReference type="EMBL" id="CAJ1934622.1"/>
    </source>
</evidence>
<reference evidence="2" key="1">
    <citation type="submission" date="2023-08" db="EMBL/GenBank/DDBJ databases">
        <authorList>
            <person name="Audoor S."/>
            <person name="Bilcke G."/>
        </authorList>
    </citation>
    <scope>NUCLEOTIDE SEQUENCE</scope>
</reference>
<organism evidence="2 3">
    <name type="scientific">Cylindrotheca closterium</name>
    <dbReference type="NCBI Taxonomy" id="2856"/>
    <lineage>
        <taxon>Eukaryota</taxon>
        <taxon>Sar</taxon>
        <taxon>Stramenopiles</taxon>
        <taxon>Ochrophyta</taxon>
        <taxon>Bacillariophyta</taxon>
        <taxon>Bacillariophyceae</taxon>
        <taxon>Bacillariophycidae</taxon>
        <taxon>Bacillariales</taxon>
        <taxon>Bacillariaceae</taxon>
        <taxon>Cylindrotheca</taxon>
    </lineage>
</organism>
<protein>
    <submittedName>
        <fullName evidence="2">Uncharacterized protein</fullName>
    </submittedName>
</protein>
<sequence>MDQRPTFTAEQIHEMVEDRKDKRTPMKKFEDELAGKDVMEFFIFFMYYDGFKSAAEREGDPTVPHYGFNLASGPPGSVNHQRCYNRLRPMVNFRTRGHRLGALAKEFLDNNIEPPEECRPIEEDPEPPSDMIDEATRLLAGTSI</sequence>
<comment type="caution">
    <text evidence="2">The sequence shown here is derived from an EMBL/GenBank/DDBJ whole genome shotgun (WGS) entry which is preliminary data.</text>
</comment>
<accession>A0AAD2FIS5</accession>
<dbReference type="EMBL" id="CAKOGP040000347">
    <property type="protein sequence ID" value="CAJ1934622.1"/>
    <property type="molecule type" value="Genomic_DNA"/>
</dbReference>
<keyword evidence="3" id="KW-1185">Reference proteome</keyword>